<organism evidence="2 3">
    <name type="scientific">Prunus yedoensis var. nudiflora</name>
    <dbReference type="NCBI Taxonomy" id="2094558"/>
    <lineage>
        <taxon>Eukaryota</taxon>
        <taxon>Viridiplantae</taxon>
        <taxon>Streptophyta</taxon>
        <taxon>Embryophyta</taxon>
        <taxon>Tracheophyta</taxon>
        <taxon>Spermatophyta</taxon>
        <taxon>Magnoliopsida</taxon>
        <taxon>eudicotyledons</taxon>
        <taxon>Gunneridae</taxon>
        <taxon>Pentapetalae</taxon>
        <taxon>rosids</taxon>
        <taxon>fabids</taxon>
        <taxon>Rosales</taxon>
        <taxon>Rosaceae</taxon>
        <taxon>Amygdaloideae</taxon>
        <taxon>Amygdaleae</taxon>
        <taxon>Prunus</taxon>
    </lineage>
</organism>
<keyword evidence="3" id="KW-1185">Reference proteome</keyword>
<feature type="compositionally biased region" description="Basic and acidic residues" evidence="1">
    <location>
        <begin position="1"/>
        <end position="11"/>
    </location>
</feature>
<sequence>MMREKEEEQKGCRRSSKRRRRSRGKGQQHVGARSLFTESLGRVFNSSDQSPNPNDRSPRDLSPCAVYSFELLGLGYKK</sequence>
<comment type="caution">
    <text evidence="2">The sequence shown here is derived from an EMBL/GenBank/DDBJ whole genome shotgun (WGS) entry which is preliminary data.</text>
</comment>
<feature type="compositionally biased region" description="Basic residues" evidence="1">
    <location>
        <begin position="12"/>
        <end position="26"/>
    </location>
</feature>
<dbReference type="EMBL" id="PJQY01002033">
    <property type="protein sequence ID" value="PQP96990.1"/>
    <property type="molecule type" value="Genomic_DNA"/>
</dbReference>
<protein>
    <submittedName>
        <fullName evidence="2">Uncharacterized protein</fullName>
    </submittedName>
</protein>
<gene>
    <name evidence="2" type="ORF">Pyn_00869</name>
</gene>
<evidence type="ECO:0000313" key="2">
    <source>
        <dbReference type="EMBL" id="PQP96990.1"/>
    </source>
</evidence>
<dbReference type="AlphaFoldDB" id="A0A314XZ34"/>
<evidence type="ECO:0000256" key="1">
    <source>
        <dbReference type="SAM" id="MobiDB-lite"/>
    </source>
</evidence>
<proteinExistence type="predicted"/>
<dbReference type="Proteomes" id="UP000250321">
    <property type="component" value="Unassembled WGS sequence"/>
</dbReference>
<evidence type="ECO:0000313" key="3">
    <source>
        <dbReference type="Proteomes" id="UP000250321"/>
    </source>
</evidence>
<feature type="compositionally biased region" description="Polar residues" evidence="1">
    <location>
        <begin position="44"/>
        <end position="55"/>
    </location>
</feature>
<reference evidence="2 3" key="1">
    <citation type="submission" date="2018-02" db="EMBL/GenBank/DDBJ databases">
        <title>Draft genome of wild Prunus yedoensis var. nudiflora.</title>
        <authorList>
            <person name="Baek S."/>
            <person name="Kim J.-H."/>
            <person name="Choi K."/>
            <person name="Kim G.-B."/>
            <person name="Cho A."/>
            <person name="Jang H."/>
            <person name="Shin C.-H."/>
            <person name="Yu H.-J."/>
            <person name="Mun J.-H."/>
        </authorList>
    </citation>
    <scope>NUCLEOTIDE SEQUENCE [LARGE SCALE GENOMIC DNA]</scope>
    <source>
        <strain evidence="3">cv. Jeju island</strain>
        <tissue evidence="2">Leaf</tissue>
    </source>
</reference>
<accession>A0A314XZ34</accession>
<feature type="region of interest" description="Disordered" evidence="1">
    <location>
        <begin position="1"/>
        <end position="62"/>
    </location>
</feature>
<name>A0A314XZ34_PRUYE</name>